<comment type="caution">
    <text evidence="1">The sequence shown here is derived from an EMBL/GenBank/DDBJ whole genome shotgun (WGS) entry which is preliminary data.</text>
</comment>
<evidence type="ECO:0000313" key="2">
    <source>
        <dbReference type="Proteomes" id="UP000289738"/>
    </source>
</evidence>
<dbReference type="PANTHER" id="PTHR33052">
    <property type="entry name" value="DUF4228 DOMAIN PROTEIN-RELATED"/>
    <property type="match status" value="1"/>
</dbReference>
<protein>
    <submittedName>
        <fullName evidence="1">Uncharacterized protein</fullName>
    </submittedName>
</protein>
<name>A0A444ZMG5_ARAHY</name>
<dbReference type="AlphaFoldDB" id="A0A444ZMG5"/>
<dbReference type="InterPro" id="IPR025322">
    <property type="entry name" value="PADRE_dom"/>
</dbReference>
<proteinExistence type="predicted"/>
<accession>A0A444ZMG5</accession>
<reference evidence="1 2" key="1">
    <citation type="submission" date="2019-01" db="EMBL/GenBank/DDBJ databases">
        <title>Sequencing of cultivated peanut Arachis hypogaea provides insights into genome evolution and oil improvement.</title>
        <authorList>
            <person name="Chen X."/>
        </authorList>
    </citation>
    <scope>NUCLEOTIDE SEQUENCE [LARGE SCALE GENOMIC DNA]</scope>
    <source>
        <strain evidence="2">cv. Fuhuasheng</strain>
        <tissue evidence="1">Leaves</tissue>
    </source>
</reference>
<sequence length="810" mass="87719">MWRMKKSIRGCISCILPCGALDVIRIVHSNSRVEEITTRTIKAADVMRAILSMSSGTILPPTSSSFLPTLNSVAATSTSSFPCLPLPTNTLQKQIRSSPSPLTQALADPAVLLSGGLISTPFLIHSNGRIEELTARTIKAADVMRAHPNHIIKKYSSSNLVIVPPKANLHRGNMYLLVPLPPSPSQPTRCDSTSAALYLHSHKHQQPMKKSIRGCISCILPCGALDVIRIVHSNSRVEEITTRTIKAADVMRAILSMSSGTILPPTSSSFLPTLNSVAATSTSSFPCLPLPTNTLQKQIRSSPSPLTQALADPAVLLSGGLISTPFLSLRRHPLTICHRSHVHSNGRIEELTARTIKAADVMRAHPNHIIKKYSSSNLVIVPPKADLHRGNIYLLVTLPPPPPPNQHAAAKSIRGCISCILPCGALDVIRIVHSNSRVEEITTRTIKAADVMRALGTILPPTSSSFLPTLNSVAATSTSSFPCLLLSTNTLQKQIRSSPSPLTQALADPAVLLSGGLISTPFLKLILTISSRNILPPTSLSFLPRLISSAATSTCSFPSLPLPLPLPLLTNTLRQYISSSLPPLTQAPAAKSIRGCISCILPCGALDVIRIVHSNSRVEEITTRTIKAADVMRAHPKHVLRNYSSPNLLIVPLHAELRRGNIYFIVPLPPPPNQHTAEAYRKLSIPTHTSTSRPRRLTPWRPHLDTISEIEELTARTIKAADVMRAHPNHIIKKYSSSNLVIVPPEADLHRGNIYLLVTLPPPSPPNQHAAAVHQQLSTSTHTSTNSRLTLSRRGLDTTTENIDELIEER</sequence>
<organism evidence="1 2">
    <name type="scientific">Arachis hypogaea</name>
    <name type="common">Peanut</name>
    <dbReference type="NCBI Taxonomy" id="3818"/>
    <lineage>
        <taxon>Eukaryota</taxon>
        <taxon>Viridiplantae</taxon>
        <taxon>Streptophyta</taxon>
        <taxon>Embryophyta</taxon>
        <taxon>Tracheophyta</taxon>
        <taxon>Spermatophyta</taxon>
        <taxon>Magnoliopsida</taxon>
        <taxon>eudicotyledons</taxon>
        <taxon>Gunneridae</taxon>
        <taxon>Pentapetalae</taxon>
        <taxon>rosids</taxon>
        <taxon>fabids</taxon>
        <taxon>Fabales</taxon>
        <taxon>Fabaceae</taxon>
        <taxon>Papilionoideae</taxon>
        <taxon>50 kb inversion clade</taxon>
        <taxon>dalbergioids sensu lato</taxon>
        <taxon>Dalbergieae</taxon>
        <taxon>Pterocarpus clade</taxon>
        <taxon>Arachis</taxon>
    </lineage>
</organism>
<gene>
    <name evidence="1" type="ORF">Ahy_B04g072104</name>
</gene>
<dbReference type="Proteomes" id="UP000289738">
    <property type="component" value="Chromosome B04"/>
</dbReference>
<dbReference type="Pfam" id="PF14009">
    <property type="entry name" value="PADRE"/>
    <property type="match status" value="4"/>
</dbReference>
<evidence type="ECO:0000313" key="1">
    <source>
        <dbReference type="EMBL" id="RYR15363.1"/>
    </source>
</evidence>
<keyword evidence="2" id="KW-1185">Reference proteome</keyword>
<dbReference type="EMBL" id="SDMP01000014">
    <property type="protein sequence ID" value="RYR15363.1"/>
    <property type="molecule type" value="Genomic_DNA"/>
</dbReference>